<accession>A0A1P8UEJ6</accession>
<dbReference type="STRING" id="1765967.BW247_03380"/>
<dbReference type="Pfam" id="PF00126">
    <property type="entry name" value="HTH_1"/>
    <property type="match status" value="1"/>
</dbReference>
<dbReference type="EMBL" id="CP019434">
    <property type="protein sequence ID" value="APZ42250.1"/>
    <property type="molecule type" value="Genomic_DNA"/>
</dbReference>
<organism evidence="6 7">
    <name type="scientific">Acidihalobacter ferrooxydans</name>
    <dbReference type="NCBI Taxonomy" id="1765967"/>
    <lineage>
        <taxon>Bacteria</taxon>
        <taxon>Pseudomonadati</taxon>
        <taxon>Pseudomonadota</taxon>
        <taxon>Gammaproteobacteria</taxon>
        <taxon>Chromatiales</taxon>
        <taxon>Ectothiorhodospiraceae</taxon>
        <taxon>Acidihalobacter</taxon>
    </lineage>
</organism>
<evidence type="ECO:0000256" key="1">
    <source>
        <dbReference type="ARBA" id="ARBA00009437"/>
    </source>
</evidence>
<dbReference type="PRINTS" id="PR00039">
    <property type="entry name" value="HTHLYSR"/>
</dbReference>
<dbReference type="InterPro" id="IPR036390">
    <property type="entry name" value="WH_DNA-bd_sf"/>
</dbReference>
<dbReference type="Proteomes" id="UP000243807">
    <property type="component" value="Chromosome"/>
</dbReference>
<dbReference type="FunFam" id="1.10.10.10:FF:000001">
    <property type="entry name" value="LysR family transcriptional regulator"/>
    <property type="match status" value="1"/>
</dbReference>
<sequence>MRLNPDQLLTFATVVREGGVSSAAQRLHLSQPAVSNQLRKLQDSLGEPLYRRAGRGIALTGVGQRLYAQAQRVADALAAAQALADSLATVETGQIRIAASQTPGAYLLPAVIAGFRQRAPGIDIELASYNSHEVTQRMADCDLAFVEGPRVPALPAGWHAQTLDEDEIVALVRRDHVLAGSRSVTLQRLSAEPLILRERGSSLREQVEQAFRDAGLTPRVDMRLAGVAAVKEAVRQGLGVGFASRLAVRHDRGPLLGIALDPPLRRQLTLLVPGNPSAASTRLLTYLRERR</sequence>
<dbReference type="SUPFAM" id="SSF53850">
    <property type="entry name" value="Periplasmic binding protein-like II"/>
    <property type="match status" value="1"/>
</dbReference>
<protein>
    <recommendedName>
        <fullName evidence="5">HTH lysR-type domain-containing protein</fullName>
    </recommendedName>
</protein>
<dbReference type="RefSeq" id="WP_076835736.1">
    <property type="nucleotide sequence ID" value="NZ_CP019434.1"/>
</dbReference>
<evidence type="ECO:0000256" key="4">
    <source>
        <dbReference type="ARBA" id="ARBA00023163"/>
    </source>
</evidence>
<dbReference type="InterPro" id="IPR005119">
    <property type="entry name" value="LysR_subst-bd"/>
</dbReference>
<dbReference type="PANTHER" id="PTHR30126:SF39">
    <property type="entry name" value="HTH-TYPE TRANSCRIPTIONAL REGULATOR CYSL"/>
    <property type="match status" value="1"/>
</dbReference>
<dbReference type="PROSITE" id="PS50931">
    <property type="entry name" value="HTH_LYSR"/>
    <property type="match status" value="1"/>
</dbReference>
<dbReference type="Gene3D" id="1.10.10.10">
    <property type="entry name" value="Winged helix-like DNA-binding domain superfamily/Winged helix DNA-binding domain"/>
    <property type="match status" value="1"/>
</dbReference>
<keyword evidence="3" id="KW-0238">DNA-binding</keyword>
<dbReference type="InterPro" id="IPR036388">
    <property type="entry name" value="WH-like_DNA-bd_sf"/>
</dbReference>
<reference evidence="6 7" key="1">
    <citation type="submission" date="2017-01" db="EMBL/GenBank/DDBJ databases">
        <title>Draft sequence of Acidihalobacter ferrooxidans strain DSM 14175 (strain V8).</title>
        <authorList>
            <person name="Khaleque H.N."/>
            <person name="Ramsay J.P."/>
            <person name="Murphy R.J.T."/>
            <person name="Kaksonen A.H."/>
            <person name="Boxall N.J."/>
            <person name="Watkin E.L.J."/>
        </authorList>
    </citation>
    <scope>NUCLEOTIDE SEQUENCE [LARGE SCALE GENOMIC DNA]</scope>
    <source>
        <strain evidence="6 7">V8</strain>
    </source>
</reference>
<evidence type="ECO:0000259" key="5">
    <source>
        <dbReference type="PROSITE" id="PS50931"/>
    </source>
</evidence>
<keyword evidence="2" id="KW-0805">Transcription regulation</keyword>
<dbReference type="Pfam" id="PF03466">
    <property type="entry name" value="LysR_substrate"/>
    <property type="match status" value="1"/>
</dbReference>
<proteinExistence type="inferred from homology"/>
<evidence type="ECO:0000256" key="3">
    <source>
        <dbReference type="ARBA" id="ARBA00023125"/>
    </source>
</evidence>
<dbReference type="AlphaFoldDB" id="A0A1P8UEJ6"/>
<dbReference type="KEGG" id="afy:BW247_03380"/>
<gene>
    <name evidence="6" type="ORF">BW247_03380</name>
</gene>
<evidence type="ECO:0000313" key="7">
    <source>
        <dbReference type="Proteomes" id="UP000243807"/>
    </source>
</evidence>
<dbReference type="OrthoDB" id="5289754at2"/>
<dbReference type="Gene3D" id="3.40.190.290">
    <property type="match status" value="1"/>
</dbReference>
<name>A0A1P8UEJ6_9GAMM</name>
<feature type="domain" description="HTH lysR-type" evidence="5">
    <location>
        <begin position="1"/>
        <end position="60"/>
    </location>
</feature>
<evidence type="ECO:0000256" key="2">
    <source>
        <dbReference type="ARBA" id="ARBA00023015"/>
    </source>
</evidence>
<keyword evidence="4" id="KW-0804">Transcription</keyword>
<dbReference type="GO" id="GO:0000976">
    <property type="term" value="F:transcription cis-regulatory region binding"/>
    <property type="evidence" value="ECO:0007669"/>
    <property type="project" value="TreeGrafter"/>
</dbReference>
<dbReference type="SUPFAM" id="SSF46785">
    <property type="entry name" value="Winged helix' DNA-binding domain"/>
    <property type="match status" value="1"/>
</dbReference>
<keyword evidence="7" id="KW-1185">Reference proteome</keyword>
<dbReference type="PANTHER" id="PTHR30126">
    <property type="entry name" value="HTH-TYPE TRANSCRIPTIONAL REGULATOR"/>
    <property type="match status" value="1"/>
</dbReference>
<comment type="similarity">
    <text evidence="1">Belongs to the LysR transcriptional regulatory family.</text>
</comment>
<dbReference type="GO" id="GO:0003700">
    <property type="term" value="F:DNA-binding transcription factor activity"/>
    <property type="evidence" value="ECO:0007669"/>
    <property type="project" value="InterPro"/>
</dbReference>
<dbReference type="InterPro" id="IPR000847">
    <property type="entry name" value="LysR_HTH_N"/>
</dbReference>
<evidence type="ECO:0000313" key="6">
    <source>
        <dbReference type="EMBL" id="APZ42250.1"/>
    </source>
</evidence>